<dbReference type="AlphaFoldDB" id="A0A814YZL3"/>
<keyword evidence="3 11" id="KW-0812">Transmembrane</keyword>
<dbReference type="EMBL" id="CAJNOJ010000424">
    <property type="protein sequence ID" value="CAF1443470.1"/>
    <property type="molecule type" value="Genomic_DNA"/>
</dbReference>
<feature type="compositionally biased region" description="Polar residues" evidence="10">
    <location>
        <begin position="343"/>
        <end position="352"/>
    </location>
</feature>
<keyword evidence="2" id="KW-1003">Cell membrane</keyword>
<organism evidence="13 15">
    <name type="scientific">Adineta ricciae</name>
    <name type="common">Rotifer</name>
    <dbReference type="NCBI Taxonomy" id="249248"/>
    <lineage>
        <taxon>Eukaryota</taxon>
        <taxon>Metazoa</taxon>
        <taxon>Spiralia</taxon>
        <taxon>Gnathifera</taxon>
        <taxon>Rotifera</taxon>
        <taxon>Eurotatoria</taxon>
        <taxon>Bdelloidea</taxon>
        <taxon>Adinetida</taxon>
        <taxon>Adinetidae</taxon>
        <taxon>Adineta</taxon>
    </lineage>
</organism>
<evidence type="ECO:0000256" key="3">
    <source>
        <dbReference type="ARBA" id="ARBA00022692"/>
    </source>
</evidence>
<evidence type="ECO:0000256" key="1">
    <source>
        <dbReference type="ARBA" id="ARBA00004651"/>
    </source>
</evidence>
<dbReference type="PANTHER" id="PTHR24248:SF125">
    <property type="entry name" value="DOPAMINE D2-LIKE RECEPTOR"/>
    <property type="match status" value="1"/>
</dbReference>
<dbReference type="GO" id="GO:0045202">
    <property type="term" value="C:synapse"/>
    <property type="evidence" value="ECO:0007669"/>
    <property type="project" value="GOC"/>
</dbReference>
<evidence type="ECO:0000256" key="6">
    <source>
        <dbReference type="ARBA" id="ARBA00023136"/>
    </source>
</evidence>
<dbReference type="SUPFAM" id="SSF81321">
    <property type="entry name" value="Family A G protein-coupled receptor-like"/>
    <property type="match status" value="1"/>
</dbReference>
<comment type="subcellular location">
    <subcellularLocation>
        <location evidence="1">Cell membrane</location>
        <topology evidence="1">Multi-pass membrane protein</topology>
    </subcellularLocation>
</comment>
<dbReference type="Pfam" id="PF00001">
    <property type="entry name" value="7tm_1"/>
    <property type="match status" value="1"/>
</dbReference>
<dbReference type="PRINTS" id="PR00237">
    <property type="entry name" value="GPCRRHODOPSN"/>
</dbReference>
<evidence type="ECO:0000256" key="9">
    <source>
        <dbReference type="ARBA" id="ARBA00023224"/>
    </source>
</evidence>
<evidence type="ECO:0000313" key="14">
    <source>
        <dbReference type="EMBL" id="CAF1443470.1"/>
    </source>
</evidence>
<protein>
    <recommendedName>
        <fullName evidence="12">G-protein coupled receptors family 1 profile domain-containing protein</fullName>
    </recommendedName>
</protein>
<gene>
    <name evidence="14" type="ORF">EDS130_LOCUS39038</name>
    <name evidence="13" type="ORF">XAT740_LOCUS25462</name>
</gene>
<evidence type="ECO:0000256" key="11">
    <source>
        <dbReference type="SAM" id="Phobius"/>
    </source>
</evidence>
<dbReference type="GO" id="GO:0001591">
    <property type="term" value="F:dopamine neurotransmitter receptor activity, coupled via Gi/Go"/>
    <property type="evidence" value="ECO:0007669"/>
    <property type="project" value="TreeGrafter"/>
</dbReference>
<keyword evidence="8" id="KW-0675">Receptor</keyword>
<dbReference type="EMBL" id="CAJNOR010002019">
    <property type="protein sequence ID" value="CAF1235634.1"/>
    <property type="molecule type" value="Genomic_DNA"/>
</dbReference>
<dbReference type="InterPro" id="IPR000276">
    <property type="entry name" value="GPCR_Rhodpsn"/>
</dbReference>
<sequence length="471" mass="54324">MVLFIKANFLPGPSNHSLHWNKQTDEKNNANNNISYIFSSPNNDHYDNNDFFMLGTNQTMVFSTFFDNSSQLLSTSSMFISIFLGIILFTITIWTILGNILVILAFVTDKKIRQGGMSNYLIINLAISDLLLGIAVLPFSASYSTFGFWYFGKYLCEIWLVIDVLCSTASIWGLLMIAFDRYIATNYPIRYRHHRHSIRLALIYICVAWFVSIAICLLPTLFFEKKVPMFSEIQNTTIYISPTKYTANNRQCELFKDLNFVVISSLLSFYFPLVIMIFLYIKVLYAIRQQSLKMKKKSLITTSLIKKNTNRTTISDLNEKSRDSSSSIRESSNKKSFPRCCFKSSTNQTPSKSKLFRHQSGSKMSQSSFITDDIQHNDQQQLRRREITAEARVTRSLAVVIGCFICCWLPFFTLYIIRAVCLCLSFNAIEFFVWLGYSNSSINPVLYAILNKNFRLAFKNIFISVKKFLFV</sequence>
<feature type="transmembrane region" description="Helical" evidence="11">
    <location>
        <begin position="119"/>
        <end position="138"/>
    </location>
</feature>
<name>A0A814YZL3_ADIRI</name>
<evidence type="ECO:0000256" key="2">
    <source>
        <dbReference type="ARBA" id="ARBA00022475"/>
    </source>
</evidence>
<evidence type="ECO:0000256" key="7">
    <source>
        <dbReference type="ARBA" id="ARBA00023157"/>
    </source>
</evidence>
<feature type="transmembrane region" description="Helical" evidence="11">
    <location>
        <begin position="158"/>
        <end position="179"/>
    </location>
</feature>
<keyword evidence="4 11" id="KW-1133">Transmembrane helix</keyword>
<dbReference type="InterPro" id="IPR017452">
    <property type="entry name" value="GPCR_Rhodpsn_7TM"/>
</dbReference>
<dbReference type="OrthoDB" id="5951059at2759"/>
<reference evidence="13" key="1">
    <citation type="submission" date="2021-02" db="EMBL/GenBank/DDBJ databases">
        <authorList>
            <person name="Nowell W R."/>
        </authorList>
    </citation>
    <scope>NUCLEOTIDE SEQUENCE</scope>
</reference>
<feature type="region of interest" description="Disordered" evidence="10">
    <location>
        <begin position="315"/>
        <end position="367"/>
    </location>
</feature>
<evidence type="ECO:0000256" key="5">
    <source>
        <dbReference type="ARBA" id="ARBA00023040"/>
    </source>
</evidence>
<evidence type="ECO:0000256" key="4">
    <source>
        <dbReference type="ARBA" id="ARBA00022989"/>
    </source>
</evidence>
<dbReference type="PANTHER" id="PTHR24248">
    <property type="entry name" value="ADRENERGIC RECEPTOR-RELATED G-PROTEIN COUPLED RECEPTOR"/>
    <property type="match status" value="1"/>
</dbReference>
<proteinExistence type="predicted"/>
<dbReference type="PROSITE" id="PS50262">
    <property type="entry name" value="G_PROTEIN_RECEP_F1_2"/>
    <property type="match status" value="1"/>
</dbReference>
<dbReference type="Proteomes" id="UP000663852">
    <property type="component" value="Unassembled WGS sequence"/>
</dbReference>
<dbReference type="Proteomes" id="UP000663828">
    <property type="component" value="Unassembled WGS sequence"/>
</dbReference>
<comment type="caution">
    <text evidence="13">The sequence shown here is derived from an EMBL/GenBank/DDBJ whole genome shotgun (WGS) entry which is preliminary data.</text>
</comment>
<dbReference type="GO" id="GO:0005886">
    <property type="term" value="C:plasma membrane"/>
    <property type="evidence" value="ECO:0007669"/>
    <property type="project" value="UniProtKB-SubCell"/>
</dbReference>
<evidence type="ECO:0000256" key="10">
    <source>
        <dbReference type="SAM" id="MobiDB-lite"/>
    </source>
</evidence>
<accession>A0A814YZL3</accession>
<keyword evidence="5" id="KW-0297">G-protein coupled receptor</keyword>
<dbReference type="GO" id="GO:0004930">
    <property type="term" value="F:G protein-coupled receptor activity"/>
    <property type="evidence" value="ECO:0007669"/>
    <property type="project" value="UniProtKB-KW"/>
</dbReference>
<keyword evidence="15" id="KW-1185">Reference proteome</keyword>
<keyword evidence="9" id="KW-0807">Transducer</keyword>
<keyword evidence="7" id="KW-1015">Disulfide bond</keyword>
<feature type="transmembrane region" description="Helical" evidence="11">
    <location>
        <begin position="200"/>
        <end position="222"/>
    </location>
</feature>
<feature type="transmembrane region" description="Helical" evidence="11">
    <location>
        <begin position="78"/>
        <end position="107"/>
    </location>
</feature>
<evidence type="ECO:0000313" key="15">
    <source>
        <dbReference type="Proteomes" id="UP000663828"/>
    </source>
</evidence>
<feature type="domain" description="G-protein coupled receptors family 1 profile" evidence="12">
    <location>
        <begin position="98"/>
        <end position="447"/>
    </location>
</feature>
<dbReference type="SMART" id="SM01381">
    <property type="entry name" value="7TM_GPCR_Srsx"/>
    <property type="match status" value="1"/>
</dbReference>
<keyword evidence="6 11" id="KW-0472">Membrane</keyword>
<dbReference type="CDD" id="cd14967">
    <property type="entry name" value="7tmA_amine_R-like"/>
    <property type="match status" value="1"/>
</dbReference>
<feature type="transmembrane region" description="Helical" evidence="11">
    <location>
        <begin position="393"/>
        <end position="411"/>
    </location>
</feature>
<dbReference type="Gene3D" id="1.20.1070.10">
    <property type="entry name" value="Rhodopsin 7-helix transmembrane proteins"/>
    <property type="match status" value="1"/>
</dbReference>
<evidence type="ECO:0000256" key="8">
    <source>
        <dbReference type="ARBA" id="ARBA00023170"/>
    </source>
</evidence>
<feature type="transmembrane region" description="Helical" evidence="11">
    <location>
        <begin position="267"/>
        <end position="287"/>
    </location>
</feature>
<evidence type="ECO:0000313" key="13">
    <source>
        <dbReference type="EMBL" id="CAF1235634.1"/>
    </source>
</evidence>
<evidence type="ECO:0000259" key="12">
    <source>
        <dbReference type="PROSITE" id="PS50262"/>
    </source>
</evidence>